<dbReference type="Gene3D" id="3.40.50.150">
    <property type="entry name" value="Vaccinia Virus protein VP39"/>
    <property type="match status" value="1"/>
</dbReference>
<feature type="domain" description="Methyltransferase type 11" evidence="1">
    <location>
        <begin position="44"/>
        <end position="137"/>
    </location>
</feature>
<dbReference type="EMBL" id="PQGD01000004">
    <property type="protein sequence ID" value="POP49935.1"/>
    <property type="molecule type" value="Genomic_DNA"/>
</dbReference>
<proteinExistence type="predicted"/>
<dbReference type="RefSeq" id="WP_103675331.1">
    <property type="nucleotide sequence ID" value="NZ_PQGD01000004.1"/>
</dbReference>
<dbReference type="InterPro" id="IPR029063">
    <property type="entry name" value="SAM-dependent_MTases_sf"/>
</dbReference>
<dbReference type="Proteomes" id="UP000247005">
    <property type="component" value="Unassembled WGS sequence"/>
</dbReference>
<accession>A0A2P5GTP3</accession>
<evidence type="ECO:0000259" key="1">
    <source>
        <dbReference type="Pfam" id="PF08241"/>
    </source>
</evidence>
<organism evidence="3 5">
    <name type="scientific">Superficieibacter electus</name>
    <dbReference type="NCBI Taxonomy" id="2022662"/>
    <lineage>
        <taxon>Bacteria</taxon>
        <taxon>Pseudomonadati</taxon>
        <taxon>Pseudomonadota</taxon>
        <taxon>Gammaproteobacteria</taxon>
        <taxon>Enterobacterales</taxon>
        <taxon>Enterobacteriaceae</taxon>
        <taxon>Superficieibacter</taxon>
    </lineage>
</organism>
<reference evidence="4 5" key="1">
    <citation type="submission" date="2018-01" db="EMBL/GenBank/DDBJ databases">
        <title>Superficieibacter electus gen. nov., sp. nov., an extended-spectrum beta-lactamase possessing member of the Enterobacteriaceae family, isolated from intensive care unit surfaces.</title>
        <authorList>
            <person name="Potter R.F."/>
            <person name="D'Souza A.W."/>
        </authorList>
    </citation>
    <scope>NUCLEOTIDE SEQUENCE [LARGE SCALE GENOMIC DNA]</scope>
    <source>
        <strain evidence="3 5">BP-1</strain>
        <strain evidence="2 4">BP-2</strain>
    </source>
</reference>
<dbReference type="GO" id="GO:0008757">
    <property type="term" value="F:S-adenosylmethionine-dependent methyltransferase activity"/>
    <property type="evidence" value="ECO:0007669"/>
    <property type="project" value="InterPro"/>
</dbReference>
<evidence type="ECO:0000313" key="3">
    <source>
        <dbReference type="EMBL" id="POP49935.1"/>
    </source>
</evidence>
<dbReference type="CDD" id="cd02440">
    <property type="entry name" value="AdoMet_MTases"/>
    <property type="match status" value="1"/>
</dbReference>
<keyword evidence="4" id="KW-1185">Reference proteome</keyword>
<dbReference type="Pfam" id="PF08241">
    <property type="entry name" value="Methyltransf_11"/>
    <property type="match status" value="1"/>
</dbReference>
<evidence type="ECO:0000313" key="2">
    <source>
        <dbReference type="EMBL" id="POP46466.1"/>
    </source>
</evidence>
<dbReference type="AlphaFoldDB" id="A0A2P5GTP3"/>
<dbReference type="InterPro" id="IPR013216">
    <property type="entry name" value="Methyltransf_11"/>
</dbReference>
<evidence type="ECO:0000313" key="4">
    <source>
        <dbReference type="Proteomes" id="UP000237073"/>
    </source>
</evidence>
<dbReference type="OrthoDB" id="9791837at2"/>
<dbReference type="GO" id="GO:0032259">
    <property type="term" value="P:methylation"/>
    <property type="evidence" value="ECO:0007669"/>
    <property type="project" value="UniProtKB-KW"/>
</dbReference>
<keyword evidence="3" id="KW-0489">Methyltransferase</keyword>
<keyword evidence="3" id="KW-0808">Transferase</keyword>
<comment type="caution">
    <text evidence="3">The sequence shown here is derived from an EMBL/GenBank/DDBJ whole genome shotgun (WGS) entry which is preliminary data.</text>
</comment>
<dbReference type="SUPFAM" id="SSF53335">
    <property type="entry name" value="S-adenosyl-L-methionine-dependent methyltransferases"/>
    <property type="match status" value="1"/>
</dbReference>
<name>A0A2P5GTP3_9ENTR</name>
<dbReference type="PANTHER" id="PTHR43861">
    <property type="entry name" value="TRANS-ACONITATE 2-METHYLTRANSFERASE-RELATED"/>
    <property type="match status" value="1"/>
</dbReference>
<dbReference type="Proteomes" id="UP000237073">
    <property type="component" value="Unassembled WGS sequence"/>
</dbReference>
<gene>
    <name evidence="3" type="ORF">CHU32_06650</name>
    <name evidence="2" type="ORF">CHU33_06635</name>
</gene>
<protein>
    <submittedName>
        <fullName evidence="3">SAM-dependent methyltransferase</fullName>
    </submittedName>
</protein>
<dbReference type="EMBL" id="PQGE01000004">
    <property type="protein sequence ID" value="POP46466.1"/>
    <property type="molecule type" value="Genomic_DNA"/>
</dbReference>
<dbReference type="PANTHER" id="PTHR43861:SF1">
    <property type="entry name" value="TRANS-ACONITATE 2-METHYLTRANSFERASE"/>
    <property type="match status" value="1"/>
</dbReference>
<evidence type="ECO:0000313" key="5">
    <source>
        <dbReference type="Proteomes" id="UP000247005"/>
    </source>
</evidence>
<sequence>MSVNDYDAMAADYSADNENNAWNALYERPAILAMAGDVAGKRVLDAGCGAGAHSEALLAGGAEVEGCDLSAGMLRQARRRLGDCVALKQADLTQPLPYADKQFDMILSSLALHYLEDWSQPLGEFHRILKDDGRLVFSTHHPFMDHAQSGGVDYFATYTFEEAWQRGDQTVTMRFWHRPLVAMLRAIAQAGFHIEQIDEPMPLAQAREKFPDAWRKLTTAPRFLFFALRKA</sequence>